<dbReference type="SUPFAM" id="SSF51905">
    <property type="entry name" value="FAD/NAD(P)-binding domain"/>
    <property type="match status" value="2"/>
</dbReference>
<sequence length="582" mass="65274">MNDIIIIGAGPSGLCAARTFLKYDPEADVTLLDAHATLGGAWSREKLYPFLKTNNLTPTLDFFDLGMKEAVGIPDGEHVTGELMHQYLCVYAERFNIVDKIQLRTKVLCVRKEGSTGGWALDVEQDGKKRILKCKKLIVATGILSVPQKPDLKGADEFDAPYLHSSELGPNSHDLLEDPSVQKIAVLGGCKSAYDAVYAAASTGHKVEWIIRKSGRGPTWVFPTHTFLGPFEAWRERLVTRRIISFMSPCMFPDFSGFKWLRNFLHRSRLGKLIPQAFWKAIHHDTIRDCGYKSHESLEVLQPEQSPFWYGTASGTLSYDSGFFSFIRSGQVWIHREDVRHLSPHTVHLADGTELEVDGLIAATGYSAKPTISFEPTTIHSDLGLPTTVLEKQQSRFWAAEDTKADSAIADRFPRLIHGPYMSPGSSTPRSFHSGAAGEVKYTPWRLYRGVAPPGLTASGDRSLVFISMFSNLANTIRLEIQCLWALAYMNGGLPSVDRDITDGKIFEETALFQRFAQHRAPYGHGRFYPDLVFDQLPYWDVLLNDLGLATQRKASGLRELFEPYTQDDYRSVFEEWVQKNG</sequence>
<keyword evidence="1" id="KW-0285">Flavoprotein</keyword>
<evidence type="ECO:0000313" key="5">
    <source>
        <dbReference type="Proteomes" id="UP000319257"/>
    </source>
</evidence>
<dbReference type="PANTHER" id="PTHR23023">
    <property type="entry name" value="DIMETHYLANILINE MONOOXYGENASE"/>
    <property type="match status" value="1"/>
</dbReference>
<keyword evidence="5" id="KW-1185">Reference proteome</keyword>
<evidence type="ECO:0000256" key="1">
    <source>
        <dbReference type="ARBA" id="ARBA00022630"/>
    </source>
</evidence>
<keyword evidence="2" id="KW-0274">FAD</keyword>
<dbReference type="EMBL" id="SKBQ01000012">
    <property type="protein sequence ID" value="TPX17785.1"/>
    <property type="molecule type" value="Genomic_DNA"/>
</dbReference>
<dbReference type="GO" id="GO:0016491">
    <property type="term" value="F:oxidoreductase activity"/>
    <property type="evidence" value="ECO:0007669"/>
    <property type="project" value="UniProtKB-KW"/>
</dbReference>
<dbReference type="OrthoDB" id="2915840at2759"/>
<dbReference type="GeneID" id="41970333"/>
<dbReference type="InterPro" id="IPR050346">
    <property type="entry name" value="FMO-like"/>
</dbReference>
<dbReference type="InParanoid" id="A0A507B3U5"/>
<protein>
    <recommendedName>
        <fullName evidence="6">Flavin-containing monooxygenase</fullName>
    </recommendedName>
</protein>
<dbReference type="AlphaFoldDB" id="A0A507B3U5"/>
<comment type="caution">
    <text evidence="4">The sequence shown here is derived from an EMBL/GenBank/DDBJ whole genome shotgun (WGS) entry which is preliminary data.</text>
</comment>
<reference evidence="4 5" key="1">
    <citation type="submission" date="2019-06" db="EMBL/GenBank/DDBJ databases">
        <title>Draft genome sequence of the filamentous fungus Phialemoniopsis curvata isolated from diesel fuel.</title>
        <authorList>
            <person name="Varaljay V.A."/>
            <person name="Lyon W.J."/>
            <person name="Crouch A.L."/>
            <person name="Drake C.E."/>
            <person name="Hollomon J.M."/>
            <person name="Nadeau L.J."/>
            <person name="Nunn H.S."/>
            <person name="Stevenson B.S."/>
            <person name="Bojanowski C.L."/>
            <person name="Crookes-Goodson W.J."/>
        </authorList>
    </citation>
    <scope>NUCLEOTIDE SEQUENCE [LARGE SCALE GENOMIC DNA]</scope>
    <source>
        <strain evidence="4 5">D216</strain>
    </source>
</reference>
<evidence type="ECO:0000256" key="3">
    <source>
        <dbReference type="ARBA" id="ARBA00023002"/>
    </source>
</evidence>
<name>A0A507B3U5_9PEZI</name>
<accession>A0A507B3U5</accession>
<dbReference type="Proteomes" id="UP000319257">
    <property type="component" value="Unassembled WGS sequence"/>
</dbReference>
<dbReference type="InterPro" id="IPR036188">
    <property type="entry name" value="FAD/NAD-bd_sf"/>
</dbReference>
<organism evidence="4 5">
    <name type="scientific">Thyridium curvatum</name>
    <dbReference type="NCBI Taxonomy" id="1093900"/>
    <lineage>
        <taxon>Eukaryota</taxon>
        <taxon>Fungi</taxon>
        <taxon>Dikarya</taxon>
        <taxon>Ascomycota</taxon>
        <taxon>Pezizomycotina</taxon>
        <taxon>Sordariomycetes</taxon>
        <taxon>Sordariomycetidae</taxon>
        <taxon>Thyridiales</taxon>
        <taxon>Thyridiaceae</taxon>
        <taxon>Thyridium</taxon>
    </lineage>
</organism>
<gene>
    <name evidence="4" type="ORF">E0L32_002886</name>
</gene>
<proteinExistence type="predicted"/>
<dbReference type="Pfam" id="PF13738">
    <property type="entry name" value="Pyr_redox_3"/>
    <property type="match status" value="1"/>
</dbReference>
<evidence type="ECO:0008006" key="6">
    <source>
        <dbReference type="Google" id="ProtNLM"/>
    </source>
</evidence>
<evidence type="ECO:0000256" key="2">
    <source>
        <dbReference type="ARBA" id="ARBA00022827"/>
    </source>
</evidence>
<evidence type="ECO:0000313" key="4">
    <source>
        <dbReference type="EMBL" id="TPX17785.1"/>
    </source>
</evidence>
<keyword evidence="3" id="KW-0560">Oxidoreductase</keyword>
<dbReference type="Gene3D" id="3.50.50.60">
    <property type="entry name" value="FAD/NAD(P)-binding domain"/>
    <property type="match status" value="1"/>
</dbReference>
<dbReference type="RefSeq" id="XP_030999496.1">
    <property type="nucleotide sequence ID" value="XM_031137124.1"/>
</dbReference>